<dbReference type="Gene3D" id="1.10.150.50">
    <property type="entry name" value="Transcription Factor, Ets-1"/>
    <property type="match status" value="1"/>
</dbReference>
<dbReference type="InterPro" id="IPR013761">
    <property type="entry name" value="SAM/pointed_sf"/>
</dbReference>
<feature type="compositionally biased region" description="Low complexity" evidence="1">
    <location>
        <begin position="1"/>
        <end position="12"/>
    </location>
</feature>
<dbReference type="Proteomes" id="UP000023152">
    <property type="component" value="Unassembled WGS sequence"/>
</dbReference>
<feature type="compositionally biased region" description="Acidic residues" evidence="1">
    <location>
        <begin position="306"/>
        <end position="315"/>
    </location>
</feature>
<protein>
    <recommendedName>
        <fullName evidence="2">SAM domain-containing protein</fullName>
    </recommendedName>
</protein>
<dbReference type="PROSITE" id="PS50105">
    <property type="entry name" value="SAM_DOMAIN"/>
    <property type="match status" value="1"/>
</dbReference>
<reference evidence="3 4" key="1">
    <citation type="journal article" date="2013" name="Curr. Biol.">
        <title>The Genome of the Foraminiferan Reticulomyxa filosa.</title>
        <authorList>
            <person name="Glockner G."/>
            <person name="Hulsmann N."/>
            <person name="Schleicher M."/>
            <person name="Noegel A.A."/>
            <person name="Eichinger L."/>
            <person name="Gallinger C."/>
            <person name="Pawlowski J."/>
            <person name="Sierra R."/>
            <person name="Euteneuer U."/>
            <person name="Pillet L."/>
            <person name="Moustafa A."/>
            <person name="Platzer M."/>
            <person name="Groth M."/>
            <person name="Szafranski K."/>
            <person name="Schliwa M."/>
        </authorList>
    </citation>
    <scope>NUCLEOTIDE SEQUENCE [LARGE SCALE GENOMIC DNA]</scope>
</reference>
<dbReference type="AlphaFoldDB" id="X6N876"/>
<name>X6N876_RETFI</name>
<feature type="region of interest" description="Disordered" evidence="1">
    <location>
        <begin position="1"/>
        <end position="26"/>
    </location>
</feature>
<feature type="compositionally biased region" description="Low complexity" evidence="1">
    <location>
        <begin position="160"/>
        <end position="174"/>
    </location>
</feature>
<evidence type="ECO:0000256" key="1">
    <source>
        <dbReference type="SAM" id="MobiDB-lite"/>
    </source>
</evidence>
<dbReference type="InterPro" id="IPR001660">
    <property type="entry name" value="SAM"/>
</dbReference>
<gene>
    <name evidence="3" type="ORF">RFI_14945</name>
</gene>
<proteinExistence type="predicted"/>
<organism evidence="3 4">
    <name type="scientific">Reticulomyxa filosa</name>
    <dbReference type="NCBI Taxonomy" id="46433"/>
    <lineage>
        <taxon>Eukaryota</taxon>
        <taxon>Sar</taxon>
        <taxon>Rhizaria</taxon>
        <taxon>Retaria</taxon>
        <taxon>Foraminifera</taxon>
        <taxon>Monothalamids</taxon>
        <taxon>Reticulomyxidae</taxon>
        <taxon>Reticulomyxa</taxon>
    </lineage>
</organism>
<keyword evidence="4" id="KW-1185">Reference proteome</keyword>
<accession>X6N876</accession>
<evidence type="ECO:0000259" key="2">
    <source>
        <dbReference type="PROSITE" id="PS50105"/>
    </source>
</evidence>
<dbReference type="EMBL" id="ASPP01010886">
    <property type="protein sequence ID" value="ETO22256.1"/>
    <property type="molecule type" value="Genomic_DNA"/>
</dbReference>
<evidence type="ECO:0000313" key="3">
    <source>
        <dbReference type="EMBL" id="ETO22256.1"/>
    </source>
</evidence>
<feature type="domain" description="SAM" evidence="2">
    <location>
        <begin position="366"/>
        <end position="431"/>
    </location>
</feature>
<sequence length="441" mass="50119">MEKTTTTTTTTTELLNPSDPEVQRVRASDRDRALLEQVWMYLTYPEQISNEKYRSMMEWLEGGKGFGVNNSELVTEWLQSKDCAWVTWKDEHGDERESKDSFCRIETYEEFAFRLAVLGFEQMVQRKLFHHPSFNRQNKDWIQCIGQSSIPNKFTSMGKASPAGHRQRAAAASQASAAATAAAAANKAKPNALKTDDSKSASKASTLGDRRISRKTSATIVTPINPDLHDEDDSGIDENGLVGSDEDFSLSVHLGGKRRKSKRLVERKISKGSQQKKRRKQNSRKRKYGSIEESASKNTALTKENDVEDENEDNWNEPANKKRKLNHNNTEKSRTSANNTPRVYDKQLDVIIPTESNLDLNDCHLWSEDHVATWLHYMNDWGKKYVQAFMDNGVDGRILLEYDINVVCDLCKVSPQDRSQFILAVNQLRSVRTRCLGFSQA</sequence>
<feature type="compositionally biased region" description="Basic residues" evidence="1">
    <location>
        <begin position="274"/>
        <end position="288"/>
    </location>
</feature>
<feature type="region of interest" description="Disordered" evidence="1">
    <location>
        <begin position="153"/>
        <end position="174"/>
    </location>
</feature>
<evidence type="ECO:0000313" key="4">
    <source>
        <dbReference type="Proteomes" id="UP000023152"/>
    </source>
</evidence>
<feature type="region of interest" description="Disordered" evidence="1">
    <location>
        <begin position="187"/>
        <end position="340"/>
    </location>
</feature>
<dbReference type="SUPFAM" id="SSF47769">
    <property type="entry name" value="SAM/Pointed domain"/>
    <property type="match status" value="1"/>
</dbReference>
<comment type="caution">
    <text evidence="3">The sequence shown here is derived from an EMBL/GenBank/DDBJ whole genome shotgun (WGS) entry which is preliminary data.</text>
</comment>